<feature type="domain" description="Response regulatory" evidence="17">
    <location>
        <begin position="598"/>
        <end position="718"/>
    </location>
</feature>
<dbReference type="GO" id="GO:0005886">
    <property type="term" value="C:plasma membrane"/>
    <property type="evidence" value="ECO:0007669"/>
    <property type="project" value="TreeGrafter"/>
</dbReference>
<dbReference type="Gene3D" id="3.30.450.350">
    <property type="entry name" value="CHASE domain"/>
    <property type="match status" value="1"/>
</dbReference>
<keyword evidence="10" id="KW-0902">Two-component regulatory system</keyword>
<dbReference type="SUPFAM" id="SSF55874">
    <property type="entry name" value="ATPase domain of HSP90 chaperone/DNA topoisomerase II/histidine kinase"/>
    <property type="match status" value="1"/>
</dbReference>
<evidence type="ECO:0000313" key="19">
    <source>
        <dbReference type="EMBL" id="RGS41726.1"/>
    </source>
</evidence>
<proteinExistence type="predicted"/>
<evidence type="ECO:0000256" key="15">
    <source>
        <dbReference type="SAM" id="Phobius"/>
    </source>
</evidence>
<evidence type="ECO:0000256" key="10">
    <source>
        <dbReference type="ARBA" id="ARBA00023012"/>
    </source>
</evidence>
<evidence type="ECO:0000256" key="3">
    <source>
        <dbReference type="ARBA" id="ARBA00012438"/>
    </source>
</evidence>
<feature type="compositionally biased region" description="Basic and acidic residues" evidence="14">
    <location>
        <begin position="20"/>
        <end position="34"/>
    </location>
</feature>
<dbReference type="Pfam" id="PF00512">
    <property type="entry name" value="HisKA"/>
    <property type="match status" value="1"/>
</dbReference>
<keyword evidence="6" id="KW-0808">Transferase</keyword>
<dbReference type="EMBL" id="QRVK01000017">
    <property type="protein sequence ID" value="RGS41726.1"/>
    <property type="molecule type" value="Genomic_DNA"/>
</dbReference>
<gene>
    <name evidence="19" type="ORF">DWX94_07925</name>
</gene>
<evidence type="ECO:0000256" key="8">
    <source>
        <dbReference type="ARBA" id="ARBA00022777"/>
    </source>
</evidence>
<dbReference type="CDD" id="cd00082">
    <property type="entry name" value="HisKA"/>
    <property type="match status" value="1"/>
</dbReference>
<dbReference type="InterPro" id="IPR005467">
    <property type="entry name" value="His_kinase_dom"/>
</dbReference>
<dbReference type="Pfam" id="PF03924">
    <property type="entry name" value="CHASE"/>
    <property type="match status" value="1"/>
</dbReference>
<evidence type="ECO:0000256" key="11">
    <source>
        <dbReference type="ARBA" id="ARBA00023136"/>
    </source>
</evidence>
<dbReference type="GO" id="GO:0009927">
    <property type="term" value="F:histidine phosphotransfer kinase activity"/>
    <property type="evidence" value="ECO:0007669"/>
    <property type="project" value="TreeGrafter"/>
</dbReference>
<dbReference type="Pfam" id="PF02518">
    <property type="entry name" value="HATPase_c"/>
    <property type="match status" value="1"/>
</dbReference>
<dbReference type="InterPro" id="IPR011006">
    <property type="entry name" value="CheY-like_superfamily"/>
</dbReference>
<dbReference type="SMART" id="SM00388">
    <property type="entry name" value="HisKA"/>
    <property type="match status" value="1"/>
</dbReference>
<evidence type="ECO:0000256" key="6">
    <source>
        <dbReference type="ARBA" id="ARBA00022679"/>
    </source>
</evidence>
<keyword evidence="8" id="KW-0418">Kinase</keyword>
<dbReference type="CDD" id="cd17546">
    <property type="entry name" value="REC_hyHK_CKI1_RcsC-like"/>
    <property type="match status" value="1"/>
</dbReference>
<comment type="caution">
    <text evidence="19">The sequence shown here is derived from an EMBL/GenBank/DDBJ whole genome shotgun (WGS) entry which is preliminary data.</text>
</comment>
<keyword evidence="11 15" id="KW-0472">Membrane</keyword>
<evidence type="ECO:0000256" key="5">
    <source>
        <dbReference type="ARBA" id="ARBA00022553"/>
    </source>
</evidence>
<reference evidence="19 20" key="1">
    <citation type="submission" date="2018-08" db="EMBL/GenBank/DDBJ databases">
        <title>A genome reference for cultivated species of the human gut microbiota.</title>
        <authorList>
            <person name="Zou Y."/>
            <person name="Xue W."/>
            <person name="Luo G."/>
        </authorList>
    </citation>
    <scope>NUCLEOTIDE SEQUENCE [LARGE SCALE GENOMIC DNA]</scope>
    <source>
        <strain evidence="19 20">AF22-21</strain>
    </source>
</reference>
<feature type="region of interest" description="Disordered" evidence="14">
    <location>
        <begin position="1"/>
        <end position="40"/>
    </location>
</feature>
<evidence type="ECO:0000256" key="2">
    <source>
        <dbReference type="ARBA" id="ARBA00004370"/>
    </source>
</evidence>
<evidence type="ECO:0000259" key="18">
    <source>
        <dbReference type="PROSITE" id="PS50839"/>
    </source>
</evidence>
<dbReference type="OrthoDB" id="9810305at2"/>
<evidence type="ECO:0000256" key="12">
    <source>
        <dbReference type="ARBA" id="ARBA00024867"/>
    </source>
</evidence>
<dbReference type="InterPro" id="IPR001789">
    <property type="entry name" value="Sig_transdc_resp-reg_receiver"/>
</dbReference>
<feature type="domain" description="Histidine kinase" evidence="16">
    <location>
        <begin position="350"/>
        <end position="573"/>
    </location>
</feature>
<dbReference type="GO" id="GO:0000155">
    <property type="term" value="F:phosphorelay sensor kinase activity"/>
    <property type="evidence" value="ECO:0007669"/>
    <property type="project" value="InterPro"/>
</dbReference>
<sequence>MDKIQRIHAQADSDMSAHGSSKDKKAENTKENKKTQKKHSFHSNIKVRTFFVAVLTFIVINAVVHLQLLNTENQEKLKATYTAESTIRRLGSQIDKYLSKTDMLKSMIESGYDIKEEEFNRLGGFLLDDDDVIGAVELAKDGVVNMVYPMAGNEAAIGLDMLNDPRRSREARLARESGNYTIAGPFELAQGGVGALLFDPIYVTGDQKDKEFWGFAILIVNWDRFIDETEISKLEDAGYHYQVWRKLDEEGQRTMIASCQDESLKNDIEVDCDVPNDTWYFDIVPVKGWVSGNQLLLGNVLCLVVALLIGLVYWQFAIRHRKEQSYMAEIEKTAENARLANEAKTRFLFNMSHDIRTPMNAIIGFAQLLKDHADDKDKVNEYTSKISASGSVLLSIINQVLEMARIESGEAELNEEVGNLRELTESIKAVFEPEISRKKLSCDYLVKVTEEFVSYDETKVREILLNIIGNSVKYTPDGGNISVRVEQISKGDQGSASYRFTVADTGIGMSEEYLPHIFEEFTRERTSTETRVEGTGLGLPIVKSLVDMMGGSIDVQSKVGVGTTTTIVLTFAVATNTEVLTSMDQSWENIADRLCGMRILMAEDNDLNAELAVTLLGERGILVDRAVDGVQCIEMLRSRPSDYYIAVLMDIQMPNMDGYQATEIIRGLGDARAKIPVIAMTANAFDEDKKKAFSAGMNGHVVKPVDLERIFTVLGDVLEVGKEIKN</sequence>
<feature type="modified residue" description="4-aspartylphosphate" evidence="13">
    <location>
        <position position="650"/>
    </location>
</feature>
<dbReference type="SMART" id="SM01079">
    <property type="entry name" value="CHASE"/>
    <property type="match status" value="1"/>
</dbReference>
<keyword evidence="5 13" id="KW-0597">Phosphoprotein</keyword>
<accession>A0A412IRH5</accession>
<evidence type="ECO:0000256" key="13">
    <source>
        <dbReference type="PROSITE-ProRule" id="PRU00169"/>
    </source>
</evidence>
<protein>
    <recommendedName>
        <fullName evidence="4">Stage 0 sporulation protein A homolog</fullName>
        <ecNumber evidence="3">2.7.13.3</ecNumber>
    </recommendedName>
</protein>
<dbReference type="Pfam" id="PF00072">
    <property type="entry name" value="Response_reg"/>
    <property type="match status" value="1"/>
</dbReference>
<dbReference type="Gene3D" id="3.30.565.10">
    <property type="entry name" value="Histidine kinase-like ATPase, C-terminal domain"/>
    <property type="match status" value="1"/>
</dbReference>
<dbReference type="Gene3D" id="1.10.287.130">
    <property type="match status" value="1"/>
</dbReference>
<comment type="catalytic activity">
    <reaction evidence="1">
        <text>ATP + protein L-histidine = ADP + protein N-phospho-L-histidine.</text>
        <dbReference type="EC" id="2.7.13.3"/>
    </reaction>
</comment>
<dbReference type="EC" id="2.7.13.3" evidence="3"/>
<dbReference type="SMART" id="SM00448">
    <property type="entry name" value="REC"/>
    <property type="match status" value="1"/>
</dbReference>
<dbReference type="InterPro" id="IPR004358">
    <property type="entry name" value="Sig_transdc_His_kin-like_C"/>
</dbReference>
<dbReference type="InterPro" id="IPR036097">
    <property type="entry name" value="HisK_dim/P_sf"/>
</dbReference>
<dbReference type="SUPFAM" id="SSF47384">
    <property type="entry name" value="Homodimeric domain of signal transducing histidine kinase"/>
    <property type="match status" value="1"/>
</dbReference>
<dbReference type="PROSITE" id="PS50110">
    <property type="entry name" value="RESPONSE_REGULATORY"/>
    <property type="match status" value="1"/>
</dbReference>
<evidence type="ECO:0000313" key="20">
    <source>
        <dbReference type="Proteomes" id="UP000283295"/>
    </source>
</evidence>
<dbReference type="InterPro" id="IPR006189">
    <property type="entry name" value="CHASE_dom"/>
</dbReference>
<evidence type="ECO:0000256" key="9">
    <source>
        <dbReference type="ARBA" id="ARBA00022989"/>
    </source>
</evidence>
<comment type="function">
    <text evidence="12">May play the central regulatory role in sporulation. It may be an element of the effector pathway responsible for the activation of sporulation genes in response to nutritional stress. Spo0A may act in concert with spo0H (a sigma factor) to control the expression of some genes that are critical to the sporulation process.</text>
</comment>
<evidence type="ECO:0000259" key="16">
    <source>
        <dbReference type="PROSITE" id="PS50109"/>
    </source>
</evidence>
<dbReference type="PANTHER" id="PTHR43047:SF72">
    <property type="entry name" value="OSMOSENSING HISTIDINE PROTEIN KINASE SLN1"/>
    <property type="match status" value="1"/>
</dbReference>
<evidence type="ECO:0000256" key="1">
    <source>
        <dbReference type="ARBA" id="ARBA00000085"/>
    </source>
</evidence>
<feature type="transmembrane region" description="Helical" evidence="15">
    <location>
        <begin position="47"/>
        <end position="68"/>
    </location>
</feature>
<dbReference type="InterPro" id="IPR036890">
    <property type="entry name" value="HATPase_C_sf"/>
</dbReference>
<evidence type="ECO:0000256" key="14">
    <source>
        <dbReference type="SAM" id="MobiDB-lite"/>
    </source>
</evidence>
<dbReference type="PROSITE" id="PS50839">
    <property type="entry name" value="CHASE"/>
    <property type="match status" value="1"/>
</dbReference>
<keyword evidence="9 15" id="KW-1133">Transmembrane helix</keyword>
<dbReference type="PANTHER" id="PTHR43047">
    <property type="entry name" value="TWO-COMPONENT HISTIDINE PROTEIN KINASE"/>
    <property type="match status" value="1"/>
</dbReference>
<dbReference type="FunFam" id="3.30.565.10:FF:000006">
    <property type="entry name" value="Sensor histidine kinase WalK"/>
    <property type="match status" value="1"/>
</dbReference>
<dbReference type="InterPro" id="IPR042240">
    <property type="entry name" value="CHASE_sf"/>
</dbReference>
<name>A0A412IRH5_9FIRM</name>
<dbReference type="Proteomes" id="UP000283295">
    <property type="component" value="Unassembled WGS sequence"/>
</dbReference>
<feature type="transmembrane region" description="Helical" evidence="15">
    <location>
        <begin position="295"/>
        <end position="314"/>
    </location>
</feature>
<feature type="compositionally biased region" description="Basic and acidic residues" evidence="14">
    <location>
        <begin position="1"/>
        <end position="11"/>
    </location>
</feature>
<dbReference type="PRINTS" id="PR00344">
    <property type="entry name" value="BCTRLSENSOR"/>
</dbReference>
<keyword evidence="7 15" id="KW-0812">Transmembrane</keyword>
<organism evidence="19 20">
    <name type="scientific">Coprococcus eutactus</name>
    <dbReference type="NCBI Taxonomy" id="33043"/>
    <lineage>
        <taxon>Bacteria</taxon>
        <taxon>Bacillati</taxon>
        <taxon>Bacillota</taxon>
        <taxon>Clostridia</taxon>
        <taxon>Lachnospirales</taxon>
        <taxon>Lachnospiraceae</taxon>
        <taxon>Coprococcus</taxon>
    </lineage>
</organism>
<evidence type="ECO:0000256" key="4">
    <source>
        <dbReference type="ARBA" id="ARBA00018672"/>
    </source>
</evidence>
<comment type="subcellular location">
    <subcellularLocation>
        <location evidence="2">Membrane</location>
    </subcellularLocation>
</comment>
<evidence type="ECO:0000259" key="17">
    <source>
        <dbReference type="PROSITE" id="PS50110"/>
    </source>
</evidence>
<dbReference type="AlphaFoldDB" id="A0A412IRH5"/>
<dbReference type="InterPro" id="IPR003661">
    <property type="entry name" value="HisK_dim/P_dom"/>
</dbReference>
<dbReference type="SUPFAM" id="SSF52172">
    <property type="entry name" value="CheY-like"/>
    <property type="match status" value="1"/>
</dbReference>
<evidence type="ECO:0000256" key="7">
    <source>
        <dbReference type="ARBA" id="ARBA00022692"/>
    </source>
</evidence>
<dbReference type="Gene3D" id="3.40.50.2300">
    <property type="match status" value="1"/>
</dbReference>
<dbReference type="PROSITE" id="PS50109">
    <property type="entry name" value="HIS_KIN"/>
    <property type="match status" value="1"/>
</dbReference>
<feature type="domain" description="CHASE" evidence="18">
    <location>
        <begin position="143"/>
        <end position="234"/>
    </location>
</feature>
<dbReference type="SMART" id="SM00387">
    <property type="entry name" value="HATPase_c"/>
    <property type="match status" value="1"/>
</dbReference>
<dbReference type="InterPro" id="IPR003594">
    <property type="entry name" value="HATPase_dom"/>
</dbReference>